<keyword evidence="2" id="KW-0378">Hydrolase</keyword>
<keyword evidence="2" id="KW-0255">Endonuclease</keyword>
<evidence type="ECO:0000313" key="3">
    <source>
        <dbReference type="Proteomes" id="UP000051298"/>
    </source>
</evidence>
<dbReference type="SUPFAM" id="SSF56219">
    <property type="entry name" value="DNase I-like"/>
    <property type="match status" value="1"/>
</dbReference>
<reference evidence="2 3" key="1">
    <citation type="submission" date="2015-09" db="EMBL/GenBank/DDBJ databases">
        <authorList>
            <consortium name="Swine Surveillance"/>
        </authorList>
    </citation>
    <scope>NUCLEOTIDE SEQUENCE [LARGE SCALE GENOMIC DNA]</scope>
    <source>
        <strain evidence="2 3">CECT 5294</strain>
    </source>
</reference>
<organism evidence="2 3">
    <name type="scientific">Thalassobacter stenotrophicus</name>
    <dbReference type="NCBI Taxonomy" id="266809"/>
    <lineage>
        <taxon>Bacteria</taxon>
        <taxon>Pseudomonadati</taxon>
        <taxon>Pseudomonadota</taxon>
        <taxon>Alphaproteobacteria</taxon>
        <taxon>Rhodobacterales</taxon>
        <taxon>Roseobacteraceae</taxon>
        <taxon>Thalassobacter</taxon>
    </lineage>
</organism>
<keyword evidence="2" id="KW-0540">Nuclease</keyword>
<dbReference type="Gene3D" id="3.60.10.10">
    <property type="entry name" value="Endonuclease/exonuclease/phosphatase"/>
    <property type="match status" value="1"/>
</dbReference>
<proteinExistence type="predicted"/>
<accession>A0A0P1FIZ8</accession>
<name>A0A0P1FIZ8_9RHOB</name>
<dbReference type="eggNOG" id="COG3568">
    <property type="taxonomic scope" value="Bacteria"/>
</dbReference>
<dbReference type="InterPro" id="IPR005135">
    <property type="entry name" value="Endo/exonuclease/phosphatase"/>
</dbReference>
<dbReference type="Pfam" id="PF03372">
    <property type="entry name" value="Exo_endo_phos"/>
    <property type="match status" value="1"/>
</dbReference>
<dbReference type="GO" id="GO:0004519">
    <property type="term" value="F:endonuclease activity"/>
    <property type="evidence" value="ECO:0007669"/>
    <property type="project" value="UniProtKB-KW"/>
</dbReference>
<sequence>MGVNRSVGVKIARVRHYLCGMSSHFIRIASYNMRKARGLDQRRRPERTCAVLNTLGADVVVLQEADRRLGPRPPALSREMIAAETDFDVVEVCDNGLSLGWHGNAVLVRKWLSAGDVKRVSLPGLEPRGAVRVGLNVGPGLTLVATHLGLRRRDRRAQLAALTAATADDTHCIIGGDFNEWSVAKGLEPLAARFNTHSPGRSFHARRPIAALDRFAMTPGVILRDAGVEEGPLAKIASDHLPIWSDIEIPPATC</sequence>
<gene>
    <name evidence="2" type="ORF">THS5294_01950</name>
</gene>
<dbReference type="AlphaFoldDB" id="A0A0P1FIZ8"/>
<protein>
    <submittedName>
        <fullName evidence="2">Endonuclease/Exonuclease/phosphatase family protein</fullName>
    </submittedName>
</protein>
<dbReference type="GO" id="GO:0004527">
    <property type="term" value="F:exonuclease activity"/>
    <property type="evidence" value="ECO:0007669"/>
    <property type="project" value="UniProtKB-KW"/>
</dbReference>
<dbReference type="EMBL" id="CYRX01000026">
    <property type="protein sequence ID" value="CUH60654.1"/>
    <property type="molecule type" value="Genomic_DNA"/>
</dbReference>
<dbReference type="Proteomes" id="UP000051298">
    <property type="component" value="Unassembled WGS sequence"/>
</dbReference>
<dbReference type="STRING" id="266809.PM03_13830"/>
<dbReference type="InterPro" id="IPR036691">
    <property type="entry name" value="Endo/exonu/phosph_ase_sf"/>
</dbReference>
<evidence type="ECO:0000313" key="2">
    <source>
        <dbReference type="EMBL" id="CUH60654.1"/>
    </source>
</evidence>
<feature type="domain" description="Endonuclease/exonuclease/phosphatase" evidence="1">
    <location>
        <begin position="29"/>
        <end position="240"/>
    </location>
</feature>
<evidence type="ECO:0000259" key="1">
    <source>
        <dbReference type="Pfam" id="PF03372"/>
    </source>
</evidence>
<keyword evidence="2" id="KW-0269">Exonuclease</keyword>